<dbReference type="PANTHER" id="PTHR30443:SF2">
    <property type="entry name" value="PHOSPHOETHANOLAMINE TRANSFERASE EPTC"/>
    <property type="match status" value="1"/>
</dbReference>
<accession>A0A2G9C5J2</accession>
<dbReference type="InterPro" id="IPR058130">
    <property type="entry name" value="PEA_transf_C"/>
</dbReference>
<dbReference type="GO" id="GO:0016776">
    <property type="term" value="F:phosphotransferase activity, phosphate group as acceptor"/>
    <property type="evidence" value="ECO:0007669"/>
    <property type="project" value="TreeGrafter"/>
</dbReference>
<dbReference type="PANTHER" id="PTHR30443">
    <property type="entry name" value="INNER MEMBRANE PROTEIN"/>
    <property type="match status" value="1"/>
</dbReference>
<dbReference type="InterPro" id="IPR040423">
    <property type="entry name" value="PEA_transferase"/>
</dbReference>
<keyword evidence="4 7" id="KW-0812">Transmembrane</keyword>
<feature type="domain" description="Sulfatase N-terminal" evidence="9">
    <location>
        <begin position="214"/>
        <end position="475"/>
    </location>
</feature>
<evidence type="ECO:0000256" key="3">
    <source>
        <dbReference type="ARBA" id="ARBA00022679"/>
    </source>
</evidence>
<evidence type="ECO:0000256" key="6">
    <source>
        <dbReference type="ARBA" id="ARBA00023136"/>
    </source>
</evidence>
<comment type="caution">
    <text evidence="10">The sequence shown here is derived from an EMBL/GenBank/DDBJ whole genome shotgun (WGS) entry which is preliminary data.</text>
</comment>
<keyword evidence="5 7" id="KW-1133">Transmembrane helix</keyword>
<dbReference type="Gene3D" id="3.40.720.10">
    <property type="entry name" value="Alkaline Phosphatase, subunit A"/>
    <property type="match status" value="1"/>
</dbReference>
<evidence type="ECO:0000256" key="7">
    <source>
        <dbReference type="SAM" id="Phobius"/>
    </source>
</evidence>
<feature type="transmembrane region" description="Helical" evidence="7">
    <location>
        <begin position="141"/>
        <end position="159"/>
    </location>
</feature>
<evidence type="ECO:0000256" key="2">
    <source>
        <dbReference type="ARBA" id="ARBA00022475"/>
    </source>
</evidence>
<name>A0A2G9C5J2_9BURK</name>
<sequence>MRAWIPVLLLGAACAAAIAAGHDGRRAGQMMLLALPVLLWLCWPIAGHAWQRLRAVVAFATIAGFLIDGALRAFLRHQYQAAPDSTLVLAAAANTSPRESIEYLSSQLPAMSAALVALLTTLALTGVAIRRATRMPMALPRPARLALVALLALCALAHLSKPWRRHHPLLFWPAWMQQVVDLRAVWGDQQVQRAQLMRNALAASPAVATQAPSTVMLVLGESVNRDNMSLYGYARPTTPQLIALSQEERARLLTLRHAWSTQATTVASLSGLFSFGERDEDDPAGDTQHLLALARSAGYKVWWVSNHDDVAVDQQHARLADTVEMINRQPGRSSGSLDGELLDEVEQALADPSPRKLVVVHLLGAHPHYRLRMPPGEHPFDAGGDAVDAAMTRDGRAAWVREFRQDYDAAIRYHDRIVADTLRMTRRHLPANGHAAWMFLSDHGQEVGHTLDHAGHSPATASGYRIPALLWRSDADFEATAHARPFRADWAGWTLADLMRLRWTGMRDERNVLHPHYAWEPPVLPVKDLVFER</sequence>
<feature type="transmembrane region" description="Helical" evidence="7">
    <location>
        <begin position="29"/>
        <end position="46"/>
    </location>
</feature>
<dbReference type="GO" id="GO:0009244">
    <property type="term" value="P:lipopolysaccharide core region biosynthetic process"/>
    <property type="evidence" value="ECO:0007669"/>
    <property type="project" value="TreeGrafter"/>
</dbReference>
<keyword evidence="6 7" id="KW-0472">Membrane</keyword>
<evidence type="ECO:0000256" key="1">
    <source>
        <dbReference type="ARBA" id="ARBA00004651"/>
    </source>
</evidence>
<dbReference type="GO" id="GO:0005886">
    <property type="term" value="C:plasma membrane"/>
    <property type="evidence" value="ECO:0007669"/>
    <property type="project" value="UniProtKB-SubCell"/>
</dbReference>
<evidence type="ECO:0000256" key="4">
    <source>
        <dbReference type="ARBA" id="ARBA00022692"/>
    </source>
</evidence>
<dbReference type="Proteomes" id="UP000231501">
    <property type="component" value="Unassembled WGS sequence"/>
</dbReference>
<dbReference type="InterPro" id="IPR017850">
    <property type="entry name" value="Alkaline_phosphatase_core_sf"/>
</dbReference>
<feature type="transmembrane region" description="Helical" evidence="7">
    <location>
        <begin position="53"/>
        <end position="75"/>
    </location>
</feature>
<organism evidence="10 11">
    <name type="scientific">Roseateles chitinivorans</name>
    <dbReference type="NCBI Taxonomy" id="2917965"/>
    <lineage>
        <taxon>Bacteria</taxon>
        <taxon>Pseudomonadati</taxon>
        <taxon>Pseudomonadota</taxon>
        <taxon>Betaproteobacteria</taxon>
        <taxon>Burkholderiales</taxon>
        <taxon>Sphaerotilaceae</taxon>
        <taxon>Roseateles</taxon>
    </lineage>
</organism>
<keyword evidence="2" id="KW-1003">Cell membrane</keyword>
<dbReference type="CDD" id="cd16017">
    <property type="entry name" value="LptA"/>
    <property type="match status" value="1"/>
</dbReference>
<feature type="chain" id="PRO_5013594011" evidence="8">
    <location>
        <begin position="20"/>
        <end position="533"/>
    </location>
</feature>
<evidence type="ECO:0000256" key="5">
    <source>
        <dbReference type="ARBA" id="ARBA00022989"/>
    </source>
</evidence>
<dbReference type="SUPFAM" id="SSF53649">
    <property type="entry name" value="Alkaline phosphatase-like"/>
    <property type="match status" value="1"/>
</dbReference>
<evidence type="ECO:0000256" key="8">
    <source>
        <dbReference type="SAM" id="SignalP"/>
    </source>
</evidence>
<feature type="signal peptide" evidence="8">
    <location>
        <begin position="1"/>
        <end position="19"/>
    </location>
</feature>
<gene>
    <name evidence="10" type="ORF">CS062_18565</name>
</gene>
<proteinExistence type="predicted"/>
<reference evidence="10 11" key="1">
    <citation type="submission" date="2017-11" db="EMBL/GenBank/DDBJ databases">
        <title>Draft genome sequence of Mitsuaria sp. HWN-4.</title>
        <authorList>
            <person name="Gundlapally S.R."/>
        </authorList>
    </citation>
    <scope>NUCLEOTIDE SEQUENCE [LARGE SCALE GENOMIC DNA]</scope>
    <source>
        <strain evidence="10 11">HWN-4</strain>
    </source>
</reference>
<dbReference type="EMBL" id="PEOG01000056">
    <property type="protein sequence ID" value="PIM51710.1"/>
    <property type="molecule type" value="Genomic_DNA"/>
</dbReference>
<dbReference type="InterPro" id="IPR000917">
    <property type="entry name" value="Sulfatase_N"/>
</dbReference>
<dbReference type="OrthoDB" id="9786870at2"/>
<dbReference type="AlphaFoldDB" id="A0A2G9C5J2"/>
<evidence type="ECO:0000313" key="11">
    <source>
        <dbReference type="Proteomes" id="UP000231501"/>
    </source>
</evidence>
<evidence type="ECO:0000259" key="9">
    <source>
        <dbReference type="Pfam" id="PF00884"/>
    </source>
</evidence>
<keyword evidence="3" id="KW-0808">Transferase</keyword>
<comment type="subcellular location">
    <subcellularLocation>
        <location evidence="1">Cell membrane</location>
        <topology evidence="1">Multi-pass membrane protein</topology>
    </subcellularLocation>
</comment>
<keyword evidence="11" id="KW-1185">Reference proteome</keyword>
<protein>
    <submittedName>
        <fullName evidence="10">Sulfatase</fullName>
    </submittedName>
</protein>
<feature type="transmembrane region" description="Helical" evidence="7">
    <location>
        <begin position="108"/>
        <end position="129"/>
    </location>
</feature>
<keyword evidence="8" id="KW-0732">Signal</keyword>
<dbReference type="Pfam" id="PF00884">
    <property type="entry name" value="Sulfatase"/>
    <property type="match status" value="1"/>
</dbReference>
<evidence type="ECO:0000313" key="10">
    <source>
        <dbReference type="EMBL" id="PIM51710.1"/>
    </source>
</evidence>